<comment type="function">
    <text evidence="1">ADP-ribosyltransferase that efficiently ADP-ribosylates one of the two alpha subunits of host RNA polymerase RPOA on an arginine located in the C-terminal region. ADP-ribosylation of RPOA alpha subunit enhances the transcription of viral early genes. Also ribosylates RPOA subunits beta, beta' and sigma 70 and performs an autoribosylation reaction.</text>
</comment>
<keyword evidence="1" id="KW-0946">Virion</keyword>
<comment type="similarity">
    <text evidence="1">Belongs to the Tevenvirinae NAD(+)--arginine ADP-ribosyltransferase family.</text>
</comment>
<feature type="compositionally biased region" description="Polar residues" evidence="2">
    <location>
        <begin position="505"/>
        <end position="514"/>
    </location>
</feature>
<feature type="domain" description="ADP ribosyltransferase" evidence="3">
    <location>
        <begin position="386"/>
        <end position="575"/>
    </location>
</feature>
<dbReference type="GO" id="GO:0005576">
    <property type="term" value="C:extracellular region"/>
    <property type="evidence" value="ECO:0007669"/>
    <property type="project" value="InterPro"/>
</dbReference>
<feature type="chain" id="PRO_5042301589" description="NAD(+)--arginine ADP-ribosyltransferase" evidence="1">
    <location>
        <begin position="1"/>
        <end position="650"/>
    </location>
</feature>
<evidence type="ECO:0000313" key="5">
    <source>
        <dbReference type="Proteomes" id="UP000000330"/>
    </source>
</evidence>
<evidence type="ECO:0000256" key="2">
    <source>
        <dbReference type="SAM" id="MobiDB-lite"/>
    </source>
</evidence>
<keyword evidence="1" id="KW-0328">Glycosyltransferase</keyword>
<evidence type="ECO:0000256" key="1">
    <source>
        <dbReference type="HAMAP-Rule" id="MF_04139"/>
    </source>
</evidence>
<feature type="region of interest" description="Disordered" evidence="2">
    <location>
        <begin position="494"/>
        <end position="514"/>
    </location>
</feature>
<feature type="active site" evidence="1">
    <location>
        <position position="547"/>
    </location>
</feature>
<accession>D9I6D2</accession>
<sequence>MLDQLNEVFDSDQIYPVTNLTPKAKVPQILHVQAPGTNDIVVRLTSSDTIGTRVKAVKPGDKAVQVFLTSMSAKGNITDFKGGLGSDPIGAINTIFDTVVTVCKEYRIESILFRFPKSKLKGKDQVAQRIIQRLTKTRSGGRYTTLNELEGLSKKFSFALLYRKGKVLSDIPGIPNIDPEKFEKVDTKVGETFINKENGQSVTKSEVIAQTIVDAAEKNTTQQAVAITKVSRRAITAALYANMSDTVISAENRDHFMENNNSVHIADASVPVTKMSQVLTAEGNQPAAVWAKHGATAASSLEKTLSGYLAPNEAQSVLGDIESAWNRAKTDNLQDFYIDLANILASGALRNKSKFDRRMIGDSILMGMAPLIRDIEQTVAATPPEWSAMTEPERDAIREYTGSEYDRINPMLMGTRKRAESIVELVENLDSAFSKGVRLKKGTLLFRGMGVSKGQFTDIVREGYYYFHNFVSTSLLPNIYNGYQDNLDVLNPNAEDITGRDEPDSSNLYTGTSSPSTNTKVGIIISGTDKVKVIIPGSESEFPHEAEVILPRGLLFKVTKAMAETEADDTHGVQQRALLYLDLVNPNQLDESSEVFNGDLMLQEGKIEKINPRFSFSALHQLSESQLVDTTAEDTLVSLVGFGNLSKKFQ</sequence>
<dbReference type="GO" id="GO:0044423">
    <property type="term" value="C:virion component"/>
    <property type="evidence" value="ECO:0007669"/>
    <property type="project" value="UniProtKB-UniRule"/>
</dbReference>
<dbReference type="Pfam" id="PF03496">
    <property type="entry name" value="ADPrib_exo_Tox"/>
    <property type="match status" value="1"/>
</dbReference>
<dbReference type="GO" id="GO:0046782">
    <property type="term" value="P:regulation of viral transcription"/>
    <property type="evidence" value="ECO:0007669"/>
    <property type="project" value="UniProtKB-UniRule"/>
</dbReference>
<keyword evidence="1" id="KW-0520">NAD</keyword>
<reference evidence="4 5" key="1">
    <citation type="journal article" date="2010" name="Virol. J.">
        <title>Genomes of the T4-related bacteriophages as windows on microbial genome evolution.</title>
        <authorList>
            <person name="Petrov V.M."/>
            <person name="Ratnayaka S."/>
            <person name="Nolan J.M."/>
            <person name="Miller E.S."/>
            <person name="Karam J.D."/>
        </authorList>
    </citation>
    <scope>NUCLEOTIDE SEQUENCE [LARGE SCALE GENOMIC DNA]</scope>
    <source>
        <strain evidence="4">Acj133</strain>
    </source>
</reference>
<dbReference type="PROSITE" id="PS51996">
    <property type="entry name" value="TR_MART"/>
    <property type="match status" value="1"/>
</dbReference>
<dbReference type="InterPro" id="IPR003540">
    <property type="entry name" value="ADP-ribosyltransferase"/>
</dbReference>
<evidence type="ECO:0000259" key="3">
    <source>
        <dbReference type="Pfam" id="PF03496"/>
    </source>
</evidence>
<gene>
    <name evidence="4" type="primary">alt</name>
    <name evidence="4" type="ORF">Acj133p198</name>
</gene>
<comment type="catalytic activity">
    <reaction evidence="1">
        <text>L-arginyl-[protein] + NAD(+) = N(omega)-(ADP-D-ribosyl)-L-arginyl-[protein] + nicotinamide + H(+)</text>
        <dbReference type="Rhea" id="RHEA:19149"/>
        <dbReference type="Rhea" id="RHEA-COMP:10532"/>
        <dbReference type="Rhea" id="RHEA-COMP:15087"/>
        <dbReference type="ChEBI" id="CHEBI:15378"/>
        <dbReference type="ChEBI" id="CHEBI:17154"/>
        <dbReference type="ChEBI" id="CHEBI:29965"/>
        <dbReference type="ChEBI" id="CHEBI:57540"/>
        <dbReference type="ChEBI" id="CHEBI:142554"/>
        <dbReference type="EC" id="2.4.2.31"/>
    </reaction>
</comment>
<name>D9I6D2_9CAUD</name>
<dbReference type="GeneID" id="10323185"/>
<keyword evidence="5" id="KW-1185">Reference proteome</keyword>
<organism evidence="4 5">
    <name type="scientific">Acinetobacter phage 133</name>
    <dbReference type="NCBI Taxonomy" id="2919552"/>
    <lineage>
        <taxon>Viruses</taxon>
        <taxon>Duplodnaviria</taxon>
        <taxon>Heunggongvirae</taxon>
        <taxon>Uroviricota</taxon>
        <taxon>Caudoviricetes</taxon>
        <taxon>Pantevenvirales</taxon>
        <taxon>Straboviridae</taxon>
        <taxon>Tevenvirinae</taxon>
        <taxon>Centumtrigintavirus</taxon>
        <taxon>Centumtrigintavirus cv133</taxon>
        <taxon>Acinetobacter virus 133</taxon>
    </lineage>
</organism>
<dbReference type="SUPFAM" id="SSF56399">
    <property type="entry name" value="ADP-ribosylation"/>
    <property type="match status" value="1"/>
</dbReference>
<dbReference type="HAMAP" id="MF_04139">
    <property type="entry name" value="ALT_T4"/>
    <property type="match status" value="1"/>
</dbReference>
<evidence type="ECO:0000313" key="4">
    <source>
        <dbReference type="EMBL" id="ADJ19513.1"/>
    </source>
</evidence>
<dbReference type="Gene3D" id="3.90.176.10">
    <property type="entry name" value="Toxin ADP-ribosyltransferase, Chain A, domain 1"/>
    <property type="match status" value="1"/>
</dbReference>
<keyword evidence="1" id="KW-0808">Transferase</keyword>
<dbReference type="InterPro" id="IPR016225">
    <property type="entry name" value="Phage_T4_Alt-like"/>
</dbReference>
<dbReference type="RefSeq" id="YP_004300779.1">
    <property type="nucleotide sequence ID" value="NC_015250.1"/>
</dbReference>
<dbReference type="EC" id="2.4.2.31" evidence="1"/>
<comment type="caution">
    <text evidence="1">Lacks conserved residue(s) required for the propagation of feature annotation.</text>
</comment>
<dbReference type="EMBL" id="HM114315">
    <property type="protein sequence ID" value="ADJ19513.1"/>
    <property type="molecule type" value="Genomic_DNA"/>
</dbReference>
<proteinExistence type="inferred from homology"/>
<keyword evidence="1" id="KW-0548">Nucleotidyltransferase</keyword>
<dbReference type="Proteomes" id="UP000000330">
    <property type="component" value="Segment"/>
</dbReference>
<dbReference type="GO" id="GO:0016779">
    <property type="term" value="F:nucleotidyltransferase activity"/>
    <property type="evidence" value="ECO:0007669"/>
    <property type="project" value="UniProtKB-KW"/>
</dbReference>
<feature type="site" description="Cleavage" evidence="1">
    <location>
        <begin position="7"/>
        <end position="8"/>
    </location>
</feature>
<dbReference type="GO" id="GO:0106274">
    <property type="term" value="F:NAD+-protein-arginine ADP-ribosyltransferase activity"/>
    <property type="evidence" value="ECO:0007669"/>
    <property type="project" value="UniProtKB-UniRule"/>
</dbReference>
<dbReference type="KEGG" id="vg:10323185"/>
<protein>
    <recommendedName>
        <fullName evidence="1">NAD(+)--arginine ADP-ribosyltransferase</fullName>
        <ecNumber evidence="1">2.4.2.31</ecNumber>
    </recommendedName>
</protein>
<comment type="subcellular location">
    <subcellularLocation>
        <location evidence="1">Virion</location>
    </subcellularLocation>
    <text evidence="1">About 25-50 copies per virion. This protein is injected into the bacterial cell along with the viral DNA.</text>
</comment>